<evidence type="ECO:0000313" key="2">
    <source>
        <dbReference type="EMBL" id="MEY8038240.1"/>
    </source>
</evidence>
<keyword evidence="3" id="KW-1185">Reference proteome</keyword>
<dbReference type="PANTHER" id="PTHR12110:SF52">
    <property type="entry name" value="XYLOSE ISOMERASE"/>
    <property type="match status" value="1"/>
</dbReference>
<dbReference type="InterPro" id="IPR050312">
    <property type="entry name" value="IolE/XylAMocC-like"/>
</dbReference>
<evidence type="ECO:0000313" key="3">
    <source>
        <dbReference type="Proteomes" id="UP001564626"/>
    </source>
</evidence>
<dbReference type="InterPro" id="IPR013022">
    <property type="entry name" value="Xyl_isomerase-like_TIM-brl"/>
</dbReference>
<dbReference type="Pfam" id="PF01261">
    <property type="entry name" value="AP_endonuc_2"/>
    <property type="match status" value="1"/>
</dbReference>
<dbReference type="EMBL" id="JBGEHV010000002">
    <property type="protein sequence ID" value="MEY8038240.1"/>
    <property type="molecule type" value="Genomic_DNA"/>
</dbReference>
<feature type="domain" description="Xylose isomerase-like TIM barrel" evidence="1">
    <location>
        <begin position="23"/>
        <end position="274"/>
    </location>
</feature>
<dbReference type="InterPro" id="IPR036237">
    <property type="entry name" value="Xyl_isomerase-like_sf"/>
</dbReference>
<sequence>MSGPRLGYGSNGFGDHRLPDALAVIAELGYEGVALTLDHHHLNPFADDLAEQVRSVRRELGRHGLSVVVETGARYLLDPRRKHHPTLVSEDVERRVDFLRRAVRVAADLGAEVVSFWSGVRPSDVDDELAAGRLLDGTGRVLDEARRHGVVLGLEPEPGMVVDTVDRALAVRERLGDPEHLGITLDVGHCVAVEADSAAECVRRLGPLLVHVQLDDMRPGVHEHLEFGDGELDLPATLEALSEVGYSGLAAVELPRHGHAAPVVAERAMAALRQAWPPWLAEAVASVRRDPASIGALFPAVGREVGRAPLRRDDPHGAVHGTVDDRARTRLLVALAGTAAPEALAAELAQLYRHGDDAERRGVLRGLAAVDRAEVVPTGLELVGDALRTNDPRLVAAALGPFAARHLDDHAWRHGVLKCLFTGVPLAAVADWRGRRDDELRRMVADYAAERRAAGRAVPADARTLLES</sequence>
<accession>A0ABV4CAW1</accession>
<dbReference type="Gene3D" id="3.20.20.150">
    <property type="entry name" value="Divalent-metal-dependent TIM barrel enzymes"/>
    <property type="match status" value="1"/>
</dbReference>
<dbReference type="RefSeq" id="WP_369774525.1">
    <property type="nucleotide sequence ID" value="NZ_JBGEHV010000002.1"/>
</dbReference>
<gene>
    <name evidence="2" type="ORF">AB8O55_02415</name>
</gene>
<proteinExistence type="predicted"/>
<dbReference type="Proteomes" id="UP001564626">
    <property type="component" value="Unassembled WGS sequence"/>
</dbReference>
<organism evidence="2 3">
    <name type="scientific">Saccharopolyspora cebuensis</name>
    <dbReference type="NCBI Taxonomy" id="418759"/>
    <lineage>
        <taxon>Bacteria</taxon>
        <taxon>Bacillati</taxon>
        <taxon>Actinomycetota</taxon>
        <taxon>Actinomycetes</taxon>
        <taxon>Pseudonocardiales</taxon>
        <taxon>Pseudonocardiaceae</taxon>
        <taxon>Saccharopolyspora</taxon>
    </lineage>
</organism>
<reference evidence="2 3" key="1">
    <citation type="submission" date="2024-08" db="EMBL/GenBank/DDBJ databases">
        <title>Genome mining of Saccharopolyspora cebuensis PGLac3 from Nigerian medicinal plant.</title>
        <authorList>
            <person name="Ezeobiora C.E."/>
            <person name="Igbokwe N.H."/>
            <person name="Amin D.H."/>
            <person name="Mendie U.E."/>
        </authorList>
    </citation>
    <scope>NUCLEOTIDE SEQUENCE [LARGE SCALE GENOMIC DNA]</scope>
    <source>
        <strain evidence="2 3">PGLac3</strain>
    </source>
</reference>
<dbReference type="PANTHER" id="PTHR12110">
    <property type="entry name" value="HYDROXYPYRUVATE ISOMERASE"/>
    <property type="match status" value="1"/>
</dbReference>
<dbReference type="SUPFAM" id="SSF51658">
    <property type="entry name" value="Xylose isomerase-like"/>
    <property type="match status" value="1"/>
</dbReference>
<dbReference type="NCBIfam" id="NF035938">
    <property type="entry name" value="EboA_domain"/>
    <property type="match status" value="1"/>
</dbReference>
<protein>
    <submittedName>
        <fullName evidence="2">EboA domain-containing protein</fullName>
    </submittedName>
</protein>
<name>A0ABV4CAW1_9PSEU</name>
<evidence type="ECO:0000259" key="1">
    <source>
        <dbReference type="Pfam" id="PF01261"/>
    </source>
</evidence>
<dbReference type="InterPro" id="IPR047715">
    <property type="entry name" value="EboA_dom"/>
</dbReference>
<comment type="caution">
    <text evidence="2">The sequence shown here is derived from an EMBL/GenBank/DDBJ whole genome shotgun (WGS) entry which is preliminary data.</text>
</comment>